<feature type="domain" description="Ig-like" evidence="2">
    <location>
        <begin position="648"/>
        <end position="732"/>
    </location>
</feature>
<dbReference type="InterPro" id="IPR044023">
    <property type="entry name" value="Ig_7"/>
</dbReference>
<name>A0A7J5TXH9_9BACT</name>
<protein>
    <recommendedName>
        <fullName evidence="2">Ig-like domain-containing protein</fullName>
    </recommendedName>
</protein>
<dbReference type="SUPFAM" id="SSF48726">
    <property type="entry name" value="Immunoglobulin"/>
    <property type="match status" value="2"/>
</dbReference>
<proteinExistence type="predicted"/>
<feature type="compositionally biased region" description="Polar residues" evidence="1">
    <location>
        <begin position="1"/>
        <end position="21"/>
    </location>
</feature>
<sequence length="877" mass="86747">MQSLGGTITNTAPGSFSNTGTIIENSGGNSSISFNGGLIQNNNGGSFTVTQGSLPLSVSATSATSCSAPNGSITLTGLQPNTAYTLSYTLNGTPTTLNPTSNGTGQVVVSGLSGGNYALILSGACVAQPLPLVTTIIGTPSALTITSQPATGSAVCAGGSLSLSVAVSGAATTYQWYKGGTLVSGQTTATLSLTNVQTTDAGSYSLVVTGGCNSVTSTAFNLTVNTGCPLVWTGATNTNWNTATNWSLNRVPTSTDNVIISPGPSNMPTLSTTAVANSVEVQAGASFSISSAGRLTINGSKAPVGVITTAFYNGGIVVNGGSLVLGNTGNVGQHGLWNNSASFSNVAGGSIQIDRSNERGLLNEGLNGSFVNSGSITIGANASVGQTGLWNTSSFSNLTGGSIQVDRSTLYGLGNNGSNASFVNSASIIIGALATPGQFGLGNGAPFSNAAGGSIRIDRSSIADLLNQGSIASFVNSATLTLSTSLNTAISNRVDAIFNNQGCAALIQSLGNAVISNSASFSNTGTIIENASGNSNISFNGGLVQNLNGGSFTVTSGSAPLSVSGTSPTTCNPANGSFTLAGLQPNTTYTLSYSASAGGNTTRTITADPTGRATVSELTGGNYTLLLGGACVAQALPLSVSLNSAGSPVAFTQQPGSGTAVCAGSSISVPVGVTGPVTAYQWYKDGQVLTGIASATTATLSLGNVQAANGGNYVVVATGICNSLTSTAYSLTVNAPNLSITASPSLTITPGQTVTLTATGAVSYTWTGGSTGNRFTVSPATTSTYSVTGVSAAGCSSSTSVTIVTGGCSSMVTVQNGPWNAPATWSCGRIPQTGDVLRLRHAVTLPAGFTGFGSQLIYEAGGQLITGSGSKLRLGTF</sequence>
<dbReference type="InterPro" id="IPR007110">
    <property type="entry name" value="Ig-like_dom"/>
</dbReference>
<evidence type="ECO:0000313" key="4">
    <source>
        <dbReference type="Proteomes" id="UP000488299"/>
    </source>
</evidence>
<dbReference type="InterPro" id="IPR013783">
    <property type="entry name" value="Ig-like_fold"/>
</dbReference>
<accession>A0A7J5TXH9</accession>
<organism evidence="3 4">
    <name type="scientific">Rudanella paleaurantiibacter</name>
    <dbReference type="NCBI Taxonomy" id="2614655"/>
    <lineage>
        <taxon>Bacteria</taxon>
        <taxon>Pseudomonadati</taxon>
        <taxon>Bacteroidota</taxon>
        <taxon>Cytophagia</taxon>
        <taxon>Cytophagales</taxon>
        <taxon>Cytophagaceae</taxon>
        <taxon>Rudanella</taxon>
    </lineage>
</organism>
<dbReference type="InterPro" id="IPR003599">
    <property type="entry name" value="Ig_sub"/>
</dbReference>
<evidence type="ECO:0000256" key="1">
    <source>
        <dbReference type="SAM" id="MobiDB-lite"/>
    </source>
</evidence>
<keyword evidence="4" id="KW-1185">Reference proteome</keyword>
<dbReference type="RefSeq" id="WP_152125361.1">
    <property type="nucleotide sequence ID" value="NZ_WELI01000006.1"/>
</dbReference>
<evidence type="ECO:0000313" key="3">
    <source>
        <dbReference type="EMBL" id="KAB7729281.1"/>
    </source>
</evidence>
<gene>
    <name evidence="3" type="ORF">F5984_16760</name>
</gene>
<dbReference type="PROSITE" id="PS50835">
    <property type="entry name" value="IG_LIKE"/>
    <property type="match status" value="2"/>
</dbReference>
<comment type="caution">
    <text evidence="3">The sequence shown here is derived from an EMBL/GenBank/DDBJ whole genome shotgun (WGS) entry which is preliminary data.</text>
</comment>
<dbReference type="Gene3D" id="2.60.40.10">
    <property type="entry name" value="Immunoglobulins"/>
    <property type="match status" value="2"/>
</dbReference>
<dbReference type="AlphaFoldDB" id="A0A7J5TXH9"/>
<feature type="domain" description="Ig-like" evidence="2">
    <location>
        <begin position="140"/>
        <end position="223"/>
    </location>
</feature>
<dbReference type="SMART" id="SM00409">
    <property type="entry name" value="IG"/>
    <property type="match status" value="3"/>
</dbReference>
<dbReference type="Proteomes" id="UP000488299">
    <property type="component" value="Unassembled WGS sequence"/>
</dbReference>
<evidence type="ECO:0000259" key="2">
    <source>
        <dbReference type="PROSITE" id="PS50835"/>
    </source>
</evidence>
<dbReference type="InterPro" id="IPR036179">
    <property type="entry name" value="Ig-like_dom_sf"/>
</dbReference>
<feature type="region of interest" description="Disordered" evidence="1">
    <location>
        <begin position="1"/>
        <end position="22"/>
    </location>
</feature>
<dbReference type="Pfam" id="PF19081">
    <property type="entry name" value="Ig_7"/>
    <property type="match status" value="1"/>
</dbReference>
<dbReference type="EMBL" id="WELI01000006">
    <property type="protein sequence ID" value="KAB7729281.1"/>
    <property type="molecule type" value="Genomic_DNA"/>
</dbReference>
<reference evidence="3 4" key="1">
    <citation type="submission" date="2019-10" db="EMBL/GenBank/DDBJ databases">
        <title>Rudanella paleaurantiibacter sp. nov., isolated from sludge.</title>
        <authorList>
            <person name="Xu S.Q."/>
        </authorList>
    </citation>
    <scope>NUCLEOTIDE SEQUENCE [LARGE SCALE GENOMIC DNA]</scope>
    <source>
        <strain evidence="3 4">HX-22-17</strain>
    </source>
</reference>